<accession>A0A0F7L6D6</accession>
<sequence>MSPPRSLSPCQTSALMTECSSVASNTLAVVIVSDWLRPSRRSVVLLSTA</sequence>
<dbReference type="EMBL" id="KR029589">
    <property type="protein sequence ID" value="AKH47108.1"/>
    <property type="molecule type" value="Genomic_DNA"/>
</dbReference>
<proteinExistence type="predicted"/>
<reference evidence="1" key="2">
    <citation type="submission" date="2015-03" db="EMBL/GenBank/DDBJ databases">
        <authorList>
            <person name="Chow C.-E.T."/>
            <person name="Winget D.M."/>
            <person name="White R.A.III."/>
            <person name="Hallam S.J."/>
            <person name="Suttle C.A."/>
        </authorList>
    </citation>
    <scope>NUCLEOTIDE SEQUENCE</scope>
    <source>
        <strain evidence="1">Anoxic2_5</strain>
    </source>
</reference>
<reference evidence="1" key="1">
    <citation type="journal article" date="2015" name="Front. Microbiol.">
        <title>Combining genomic sequencing methods to explore viral diversity and reveal potential virus-host interactions.</title>
        <authorList>
            <person name="Chow C.E."/>
            <person name="Winget D.M."/>
            <person name="White R.A.III."/>
            <person name="Hallam S.J."/>
            <person name="Suttle C.A."/>
        </authorList>
    </citation>
    <scope>NUCLEOTIDE SEQUENCE</scope>
    <source>
        <strain evidence="1">Anoxic2_5</strain>
    </source>
</reference>
<organism evidence="1">
    <name type="scientific">uncultured marine virus</name>
    <dbReference type="NCBI Taxonomy" id="186617"/>
    <lineage>
        <taxon>Viruses</taxon>
        <taxon>environmental samples</taxon>
    </lineage>
</organism>
<evidence type="ECO:0000313" key="1">
    <source>
        <dbReference type="EMBL" id="AKH47108.1"/>
    </source>
</evidence>
<protein>
    <submittedName>
        <fullName evidence="1">Uncharacterized protein</fullName>
    </submittedName>
</protein>
<name>A0A0F7L6D6_9VIRU</name>